<evidence type="ECO:0000256" key="4">
    <source>
        <dbReference type="ARBA" id="ARBA00022723"/>
    </source>
</evidence>
<dbReference type="Pfam" id="PF02953">
    <property type="entry name" value="zf-Tim10_DDP"/>
    <property type="match status" value="1"/>
</dbReference>
<dbReference type="Gene3D" id="1.10.287.810">
    <property type="entry name" value="Mitochondrial import inner membrane translocase subunit tim13 like domains"/>
    <property type="match status" value="1"/>
</dbReference>
<evidence type="ECO:0000256" key="12">
    <source>
        <dbReference type="ARBA" id="ARBA00023186"/>
    </source>
</evidence>
<dbReference type="GO" id="GO:0045039">
    <property type="term" value="P:protein insertion into mitochondrial inner membrane"/>
    <property type="evidence" value="ECO:0007669"/>
    <property type="project" value="TreeGrafter"/>
</dbReference>
<evidence type="ECO:0000256" key="5">
    <source>
        <dbReference type="ARBA" id="ARBA00022792"/>
    </source>
</evidence>
<dbReference type="GO" id="GO:0015031">
    <property type="term" value="P:protein transport"/>
    <property type="evidence" value="ECO:0007669"/>
    <property type="project" value="UniProtKB-KW"/>
</dbReference>
<gene>
    <name evidence="15" type="ORF">G6F51_008776</name>
</gene>
<evidence type="ECO:0000256" key="2">
    <source>
        <dbReference type="ARBA" id="ARBA00006720"/>
    </source>
</evidence>
<keyword evidence="12 13" id="KW-0143">Chaperone</keyword>
<dbReference type="PANTHER" id="PTHR11038:SF16">
    <property type="entry name" value="MITOCHONDRIAL IMPORT INNER MEMBRANE TRANSLOCASE SUBUNIT TIM10"/>
    <property type="match status" value="1"/>
</dbReference>
<evidence type="ECO:0000256" key="7">
    <source>
        <dbReference type="ARBA" id="ARBA00022927"/>
    </source>
</evidence>
<protein>
    <recommendedName>
        <fullName evidence="13">Mitochondrial import inner membrane translocase subunit</fullName>
    </recommendedName>
</protein>
<evidence type="ECO:0000313" key="16">
    <source>
        <dbReference type="Proteomes" id="UP000717996"/>
    </source>
</evidence>
<comment type="domain">
    <text evidence="13">The twin CX3C motif contains 4 conserved Cys residues that form 2 disulfide bonds in the mitochondrial intermembrane space.</text>
</comment>
<dbReference type="OrthoDB" id="274922at2759"/>
<keyword evidence="10" id="KW-0472">Membrane</keyword>
<comment type="function">
    <text evidence="13">Mitochondrial intermembrane chaperone that participates in the import and insertion of some multi-pass transmembrane proteins into the mitochondrial inner membrane. Also required for the transfer of beta-barrel precursors from the TOM complex to the sorting and assembly machinery (SAM complex) of the outer membrane. Acts as a chaperone-like protein that protects the hydrophobic precursors from aggregation and guide them through the mitochondrial intermembrane space.</text>
</comment>
<comment type="subunit">
    <text evidence="13">Heterohexamer.</text>
</comment>
<keyword evidence="9 13" id="KW-0496">Mitochondrion</keyword>
<keyword evidence="5 13" id="KW-0999">Mitochondrion inner membrane</keyword>
<dbReference type="PANTHER" id="PTHR11038">
    <property type="entry name" value="MITOCHONDRIAL IMPORT INNER MEMBRANE TRANSLOCASE SUBUNIT TIM10"/>
    <property type="match status" value="1"/>
</dbReference>
<evidence type="ECO:0000256" key="3">
    <source>
        <dbReference type="ARBA" id="ARBA00022448"/>
    </source>
</evidence>
<sequence>MSFFGGGNMQARQQSINPQNIALAEQELEMVTDLFNRIADSCHKKCISTEYNQADLTQGESVCIDRCVAKFIEVNSKVGEKMQQMGGQQQQQ</sequence>
<evidence type="ECO:0000313" key="15">
    <source>
        <dbReference type="EMBL" id="KAG1540025.1"/>
    </source>
</evidence>
<dbReference type="FunFam" id="1.10.287.810:FF:000002">
    <property type="entry name" value="Mitochondrial import inner membrane translocase subunit tim10"/>
    <property type="match status" value="1"/>
</dbReference>
<keyword evidence="6" id="KW-0862">Zinc</keyword>
<keyword evidence="11 13" id="KW-1015">Disulfide bond</keyword>
<name>A0A9P6Y5J8_RHIOR</name>
<evidence type="ECO:0000256" key="13">
    <source>
        <dbReference type="RuleBase" id="RU367043"/>
    </source>
</evidence>
<dbReference type="InterPro" id="IPR004217">
    <property type="entry name" value="Tim10-like"/>
</dbReference>
<proteinExistence type="inferred from homology"/>
<comment type="subcellular location">
    <subcellularLocation>
        <location evidence="1 13">Mitochondrion inner membrane</location>
        <topology evidence="1 13">Peripheral membrane protein</topology>
        <orientation evidence="1 13">Intermembrane side</orientation>
    </subcellularLocation>
</comment>
<dbReference type="EMBL" id="JAANIT010001495">
    <property type="protein sequence ID" value="KAG1540025.1"/>
    <property type="molecule type" value="Genomic_DNA"/>
</dbReference>
<evidence type="ECO:0000256" key="9">
    <source>
        <dbReference type="ARBA" id="ARBA00023128"/>
    </source>
</evidence>
<evidence type="ECO:0000256" key="6">
    <source>
        <dbReference type="ARBA" id="ARBA00022833"/>
    </source>
</evidence>
<feature type="domain" description="Tim10-like" evidence="14">
    <location>
        <begin position="22"/>
        <end position="84"/>
    </location>
</feature>
<accession>A0A9P6Y5J8</accession>
<dbReference type="Proteomes" id="UP000717996">
    <property type="component" value="Unassembled WGS sequence"/>
</dbReference>
<reference evidence="15" key="1">
    <citation type="journal article" date="2020" name="Microb. Genom.">
        <title>Genetic diversity of clinical and environmental Mucorales isolates obtained from an investigation of mucormycosis cases among solid organ transplant recipients.</title>
        <authorList>
            <person name="Nguyen M.H."/>
            <person name="Kaul D."/>
            <person name="Muto C."/>
            <person name="Cheng S.J."/>
            <person name="Richter R.A."/>
            <person name="Bruno V.M."/>
            <person name="Liu G."/>
            <person name="Beyhan S."/>
            <person name="Sundermann A.J."/>
            <person name="Mounaud S."/>
            <person name="Pasculle A.W."/>
            <person name="Nierman W.C."/>
            <person name="Driscoll E."/>
            <person name="Cumbie R."/>
            <person name="Clancy C.J."/>
            <person name="Dupont C.L."/>
        </authorList>
    </citation>
    <scope>NUCLEOTIDE SEQUENCE</scope>
    <source>
        <strain evidence="15">GL16</strain>
    </source>
</reference>
<dbReference type="InterPro" id="IPR035427">
    <property type="entry name" value="Tim10-like_dom_sf"/>
</dbReference>
<keyword evidence="3 13" id="KW-0813">Transport</keyword>
<dbReference type="GO" id="GO:0046872">
    <property type="term" value="F:metal ion binding"/>
    <property type="evidence" value="ECO:0007669"/>
    <property type="project" value="UniProtKB-KW"/>
</dbReference>
<organism evidence="15 16">
    <name type="scientific">Rhizopus oryzae</name>
    <name type="common">Mucormycosis agent</name>
    <name type="synonym">Rhizopus arrhizus var. delemar</name>
    <dbReference type="NCBI Taxonomy" id="64495"/>
    <lineage>
        <taxon>Eukaryota</taxon>
        <taxon>Fungi</taxon>
        <taxon>Fungi incertae sedis</taxon>
        <taxon>Mucoromycota</taxon>
        <taxon>Mucoromycotina</taxon>
        <taxon>Mucoromycetes</taxon>
        <taxon>Mucorales</taxon>
        <taxon>Mucorineae</taxon>
        <taxon>Rhizopodaceae</taxon>
        <taxon>Rhizopus</taxon>
    </lineage>
</organism>
<evidence type="ECO:0000259" key="14">
    <source>
        <dbReference type="Pfam" id="PF02953"/>
    </source>
</evidence>
<comment type="caution">
    <text evidence="15">The sequence shown here is derived from an EMBL/GenBank/DDBJ whole genome shotgun (WGS) entry which is preliminary data.</text>
</comment>
<comment type="similarity">
    <text evidence="2 13">Belongs to the small Tim family.</text>
</comment>
<evidence type="ECO:0000256" key="1">
    <source>
        <dbReference type="ARBA" id="ARBA00004137"/>
    </source>
</evidence>
<keyword evidence="7 13" id="KW-0653">Protein transport</keyword>
<evidence type="ECO:0000256" key="8">
    <source>
        <dbReference type="ARBA" id="ARBA00023010"/>
    </source>
</evidence>
<dbReference type="SUPFAM" id="SSF144122">
    <property type="entry name" value="Tim10-like"/>
    <property type="match status" value="1"/>
</dbReference>
<dbReference type="GO" id="GO:0005743">
    <property type="term" value="C:mitochondrial inner membrane"/>
    <property type="evidence" value="ECO:0007669"/>
    <property type="project" value="UniProtKB-SubCell"/>
</dbReference>
<keyword evidence="8 13" id="KW-0811">Translocation</keyword>
<evidence type="ECO:0000256" key="11">
    <source>
        <dbReference type="ARBA" id="ARBA00023157"/>
    </source>
</evidence>
<evidence type="ECO:0000256" key="10">
    <source>
        <dbReference type="ARBA" id="ARBA00023136"/>
    </source>
</evidence>
<keyword evidence="4" id="KW-0479">Metal-binding</keyword>
<dbReference type="AlphaFoldDB" id="A0A9P6Y5J8"/>